<keyword evidence="2" id="KW-0328">Glycosyltransferase</keyword>
<evidence type="ECO:0000256" key="6">
    <source>
        <dbReference type="ARBA" id="ARBA00023136"/>
    </source>
</evidence>
<dbReference type="GO" id="GO:0005886">
    <property type="term" value="C:plasma membrane"/>
    <property type="evidence" value="ECO:0007669"/>
    <property type="project" value="TreeGrafter"/>
</dbReference>
<dbReference type="InterPro" id="IPR001173">
    <property type="entry name" value="Glyco_trans_2-like"/>
</dbReference>
<reference evidence="9 10" key="1">
    <citation type="journal article" date="2012" name="J. Bacteriol.">
        <title>Genome Sequence of Radiation-Resistant Modestobacter marinus Strain BC501, a Representative Actinobacterium That Thrives on Calcareous Stone Surfaces.</title>
        <authorList>
            <person name="Normand P."/>
            <person name="Gury J."/>
            <person name="Pujic P."/>
            <person name="Chouaia B."/>
            <person name="Crotti E."/>
            <person name="Brusetti L."/>
            <person name="Daffonchio D."/>
            <person name="Vacherie B."/>
            <person name="Barbe V."/>
            <person name="Medigue C."/>
            <person name="Calteau A."/>
            <person name="Ghodhbane-Gtari F."/>
            <person name="Essoussi I."/>
            <person name="Nouioui I."/>
            <person name="Abbassi-Ghozzi I."/>
            <person name="Gtari M."/>
        </authorList>
    </citation>
    <scope>NUCLEOTIDE SEQUENCE [LARGE SCALE GENOMIC DNA]</scope>
    <source>
        <strain evidence="10">BC 501</strain>
    </source>
</reference>
<dbReference type="InterPro" id="IPR037257">
    <property type="entry name" value="T2SS_E_N_sf"/>
</dbReference>
<dbReference type="EMBL" id="FO203431">
    <property type="protein sequence ID" value="CCH86660.1"/>
    <property type="molecule type" value="Genomic_DNA"/>
</dbReference>
<feature type="domain" description="Glycosyltransferase 2-like" evidence="8">
    <location>
        <begin position="218"/>
        <end position="417"/>
    </location>
</feature>
<evidence type="ECO:0000256" key="1">
    <source>
        <dbReference type="ARBA" id="ARBA00004141"/>
    </source>
</evidence>
<dbReference type="OrthoDB" id="9806824at2"/>
<keyword evidence="6 7" id="KW-0472">Membrane</keyword>
<keyword evidence="10" id="KW-1185">Reference proteome</keyword>
<dbReference type="SUPFAM" id="SSF160246">
    <property type="entry name" value="EspE N-terminal domain-like"/>
    <property type="match status" value="1"/>
</dbReference>
<evidence type="ECO:0000256" key="2">
    <source>
        <dbReference type="ARBA" id="ARBA00022676"/>
    </source>
</evidence>
<evidence type="ECO:0000256" key="4">
    <source>
        <dbReference type="ARBA" id="ARBA00022692"/>
    </source>
</evidence>
<name>I4ETE7_MODI5</name>
<dbReference type="AlphaFoldDB" id="I4ETE7"/>
<dbReference type="Proteomes" id="UP000006461">
    <property type="component" value="Chromosome"/>
</dbReference>
<comment type="subcellular location">
    <subcellularLocation>
        <location evidence="1">Membrane</location>
        <topology evidence="1">Multi-pass membrane protein</topology>
    </subcellularLocation>
</comment>
<evidence type="ECO:0000259" key="8">
    <source>
        <dbReference type="Pfam" id="PF13632"/>
    </source>
</evidence>
<evidence type="ECO:0000256" key="3">
    <source>
        <dbReference type="ARBA" id="ARBA00022679"/>
    </source>
</evidence>
<dbReference type="PATRIC" id="fig|477641.3.peg.1143"/>
<dbReference type="Gene3D" id="3.90.550.10">
    <property type="entry name" value="Spore Coat Polysaccharide Biosynthesis Protein SpsA, Chain A"/>
    <property type="match status" value="1"/>
</dbReference>
<dbReference type="PANTHER" id="PTHR43867:SF2">
    <property type="entry name" value="CELLULOSE SYNTHASE CATALYTIC SUBUNIT A [UDP-FORMING]"/>
    <property type="match status" value="1"/>
</dbReference>
<dbReference type="InterPro" id="IPR029044">
    <property type="entry name" value="Nucleotide-diphossugar_trans"/>
</dbReference>
<sequence>MFVERRESGRRYGRTATEITGALQAPGATVQYRDALTPGQRRRVLGVGAAHVVVSLALAVYLLLPGNLPQLAGNALTDALSVAGLVLMVLLQLIAGVRTWTVAYHAGAARDPIPMRPRPGRRVAVLTTIVPGKEPVELVMATLRAMTRIRHDGPLDVWLLDEGDDPEVRRRCAEIGVKHFSRKGRPEWNQPEGPFRAKTKHGNHNSWRSVHEQDYDVVAQMDPDHVPFPNFLERTLGYFSDEDVAFVVAPQVYGNLDESFVARGSAELAYLFHGIIQRGGNGHEAPLLIGTNHLYRPAALAQIGGYQDCIIEDHLTSMVVYTTVNEVTGGNWKGVYTPDIVAVGEGPATYSDFFSQQKRWAYGIWQIARQHSPRVFGQMRTPAQRLSFLALQAHYPTTSIAWVGGIALTVLYLVGCVSITHLPLLQWGVLFGANLALGLLFTFSMRRYNLVEHERRSWGLTGFALDMLTAPVYVAAAAAQLAGRPLVYVVTAKGSAATGDTWRTFRPHLIWAAVALGSITAGLLEDHDFVTLYFWAGLTAAVCLAPMLHVGSMRLAATVPSVLSRVQPVVGSRRIGQVLVAQGLLTRAQLRELIDLQATSDAAWTRLGDLAVAQGMVTPVQLAAALRVATPTRRASRELAAQAALM</sequence>
<dbReference type="OMA" id="EGPNAWT"/>
<protein>
    <submittedName>
        <fullName evidence="9">Glycosyl transferase family 2</fullName>
    </submittedName>
</protein>
<evidence type="ECO:0000313" key="9">
    <source>
        <dbReference type="EMBL" id="CCH86660.1"/>
    </source>
</evidence>
<dbReference type="HOGENOM" id="CLU_032986_0_0_11"/>
<dbReference type="eggNOG" id="COG1215">
    <property type="taxonomic scope" value="Bacteria"/>
</dbReference>
<feature type="transmembrane region" description="Helical" evidence="7">
    <location>
        <begin position="457"/>
        <end position="479"/>
    </location>
</feature>
<dbReference type="PANTHER" id="PTHR43867">
    <property type="entry name" value="CELLULOSE SYNTHASE CATALYTIC SUBUNIT A [UDP-FORMING]"/>
    <property type="match status" value="1"/>
</dbReference>
<keyword evidence="5 7" id="KW-1133">Transmembrane helix</keyword>
<evidence type="ECO:0000313" key="10">
    <source>
        <dbReference type="Proteomes" id="UP000006461"/>
    </source>
</evidence>
<organism evidence="9 10">
    <name type="scientific">Modestobacter italicus (strain DSM 44449 / CECT 9708 / BC 501)</name>
    <dbReference type="NCBI Taxonomy" id="2732864"/>
    <lineage>
        <taxon>Bacteria</taxon>
        <taxon>Bacillati</taxon>
        <taxon>Actinomycetota</taxon>
        <taxon>Actinomycetes</taxon>
        <taxon>Geodermatophilales</taxon>
        <taxon>Geodermatophilaceae</taxon>
        <taxon>Modestobacter</taxon>
    </lineage>
</organism>
<keyword evidence="3 9" id="KW-0808">Transferase</keyword>
<dbReference type="KEGG" id="mmar:MODMU_1210"/>
<dbReference type="InterPro" id="IPR050321">
    <property type="entry name" value="Glycosyltr_2/OpgH_subfam"/>
</dbReference>
<evidence type="ECO:0000256" key="7">
    <source>
        <dbReference type="SAM" id="Phobius"/>
    </source>
</evidence>
<feature type="transmembrane region" description="Helical" evidence="7">
    <location>
        <begin position="532"/>
        <end position="551"/>
    </location>
</feature>
<dbReference type="STRING" id="477641.MODMU_1210"/>
<feature type="transmembrane region" description="Helical" evidence="7">
    <location>
        <begin position="44"/>
        <end position="64"/>
    </location>
</feature>
<dbReference type="GO" id="GO:0016758">
    <property type="term" value="F:hexosyltransferase activity"/>
    <property type="evidence" value="ECO:0007669"/>
    <property type="project" value="TreeGrafter"/>
</dbReference>
<feature type="transmembrane region" description="Helical" evidence="7">
    <location>
        <begin position="427"/>
        <end position="445"/>
    </location>
</feature>
<accession>I4ETE7</accession>
<gene>
    <name evidence="9" type="ordered locus">MODMU_1210</name>
</gene>
<proteinExistence type="predicted"/>
<evidence type="ECO:0000256" key="5">
    <source>
        <dbReference type="ARBA" id="ARBA00022989"/>
    </source>
</evidence>
<keyword evidence="4 7" id="KW-0812">Transmembrane</keyword>
<dbReference type="Pfam" id="PF13632">
    <property type="entry name" value="Glyco_trans_2_3"/>
    <property type="match status" value="1"/>
</dbReference>
<dbReference type="SUPFAM" id="SSF53448">
    <property type="entry name" value="Nucleotide-diphospho-sugar transferases"/>
    <property type="match status" value="1"/>
</dbReference>
<feature type="transmembrane region" description="Helical" evidence="7">
    <location>
        <begin position="400"/>
        <end position="421"/>
    </location>
</feature>
<feature type="transmembrane region" description="Helical" evidence="7">
    <location>
        <begin position="76"/>
        <end position="95"/>
    </location>
</feature>